<gene>
    <name evidence="2" type="ORF">SAMN04488045_1231</name>
</gene>
<dbReference type="InterPro" id="IPR007791">
    <property type="entry name" value="DjlA_N"/>
</dbReference>
<dbReference type="CDD" id="cd07316">
    <property type="entry name" value="terB_like_DjlA"/>
    <property type="match status" value="1"/>
</dbReference>
<dbReference type="CDD" id="cd06257">
    <property type="entry name" value="DnaJ"/>
    <property type="match status" value="1"/>
</dbReference>
<feature type="domain" description="J" evidence="1">
    <location>
        <begin position="164"/>
        <end position="228"/>
    </location>
</feature>
<evidence type="ECO:0000313" key="3">
    <source>
        <dbReference type="Proteomes" id="UP000236752"/>
    </source>
</evidence>
<sequence length="229" mass="25633">MGMSIWSRISDALSALAKGEGLSQVFERLKTPPEKSVAFTIAVIALSAKMAKADGLVTRSEVMAFREVFHIAPEDEAGAARVFNLARQDVAGFEEYAKRIRAMFQTDQSVLIDLMEGLFHIAMADGTYHPNEDSFLERVAEIFDLTERQFAGLRCRFVPDAKPDPFNVLGVTPDTPIDEIKQKWRRLVVESHPDQMIARGVPEEAIKMSEKRLIAINNAWEEISSRHAA</sequence>
<dbReference type="SUPFAM" id="SSF46565">
    <property type="entry name" value="Chaperone J-domain"/>
    <property type="match status" value="1"/>
</dbReference>
<dbReference type="Pfam" id="PF00226">
    <property type="entry name" value="DnaJ"/>
    <property type="match status" value="1"/>
</dbReference>
<dbReference type="Gene3D" id="1.10.287.110">
    <property type="entry name" value="DnaJ domain"/>
    <property type="match status" value="1"/>
</dbReference>
<dbReference type="EMBL" id="FNUZ01000002">
    <property type="protein sequence ID" value="SEF92104.1"/>
    <property type="molecule type" value="Genomic_DNA"/>
</dbReference>
<dbReference type="SMART" id="SM00271">
    <property type="entry name" value="DnaJ"/>
    <property type="match status" value="1"/>
</dbReference>
<evidence type="ECO:0000259" key="1">
    <source>
        <dbReference type="PROSITE" id="PS50076"/>
    </source>
</evidence>
<dbReference type="Proteomes" id="UP000236752">
    <property type="component" value="Unassembled WGS sequence"/>
</dbReference>
<accession>A0A1H5VXX1</accession>
<dbReference type="Pfam" id="PF05099">
    <property type="entry name" value="TerB"/>
    <property type="match status" value="1"/>
</dbReference>
<keyword evidence="3" id="KW-1185">Reference proteome</keyword>
<dbReference type="PROSITE" id="PS50076">
    <property type="entry name" value="DNAJ_2"/>
    <property type="match status" value="1"/>
</dbReference>
<dbReference type="InterPro" id="IPR036869">
    <property type="entry name" value="J_dom_sf"/>
</dbReference>
<evidence type="ECO:0000313" key="2">
    <source>
        <dbReference type="EMBL" id="SEF92104.1"/>
    </source>
</evidence>
<dbReference type="SUPFAM" id="SSF158682">
    <property type="entry name" value="TerB-like"/>
    <property type="match status" value="1"/>
</dbReference>
<dbReference type="Gene3D" id="1.10.3680.10">
    <property type="entry name" value="TerB-like"/>
    <property type="match status" value="1"/>
</dbReference>
<reference evidence="2 3" key="1">
    <citation type="submission" date="2016-10" db="EMBL/GenBank/DDBJ databases">
        <authorList>
            <person name="de Groot N.N."/>
        </authorList>
    </citation>
    <scope>NUCLEOTIDE SEQUENCE [LARGE SCALE GENOMIC DNA]</scope>
    <source>
        <strain evidence="2 3">DSM 26915</strain>
    </source>
</reference>
<dbReference type="InterPro" id="IPR001623">
    <property type="entry name" value="DnaJ_domain"/>
</dbReference>
<dbReference type="AlphaFoldDB" id="A0A1H5VXX1"/>
<dbReference type="InterPro" id="IPR029024">
    <property type="entry name" value="TerB-like"/>
</dbReference>
<protein>
    <submittedName>
        <fullName evidence="2">DnaJ like chaperone protein</fullName>
    </submittedName>
</protein>
<name>A0A1H5VXX1_9RHOB</name>
<proteinExistence type="predicted"/>
<organism evidence="2 3">
    <name type="scientific">Thalassococcus halodurans</name>
    <dbReference type="NCBI Taxonomy" id="373675"/>
    <lineage>
        <taxon>Bacteria</taxon>
        <taxon>Pseudomonadati</taxon>
        <taxon>Pseudomonadota</taxon>
        <taxon>Alphaproteobacteria</taxon>
        <taxon>Rhodobacterales</taxon>
        <taxon>Roseobacteraceae</taxon>
        <taxon>Thalassococcus</taxon>
    </lineage>
</organism>